<protein>
    <recommendedName>
        <fullName evidence="4">Membrane-bound metal-dependent hydrolase</fullName>
    </recommendedName>
</protein>
<evidence type="ECO:0000313" key="2">
    <source>
        <dbReference type="EMBL" id="CEO90590.1"/>
    </source>
</evidence>
<keyword evidence="1" id="KW-1133">Transmembrane helix</keyword>
<dbReference type="RefSeq" id="WP_044666326.1">
    <property type="nucleotide sequence ID" value="NZ_CDRZ01000300.1"/>
</dbReference>
<keyword evidence="1" id="KW-0472">Membrane</keyword>
<dbReference type="EMBL" id="CDRZ01000300">
    <property type="protein sequence ID" value="CEO90590.1"/>
    <property type="molecule type" value="Genomic_DNA"/>
</dbReference>
<feature type="transmembrane region" description="Helical" evidence="1">
    <location>
        <begin position="63"/>
        <end position="84"/>
    </location>
</feature>
<organism evidence="2 3">
    <name type="scientific">Syntrophaceticus schinkii</name>
    <dbReference type="NCBI Taxonomy" id="499207"/>
    <lineage>
        <taxon>Bacteria</taxon>
        <taxon>Bacillati</taxon>
        <taxon>Bacillota</taxon>
        <taxon>Clostridia</taxon>
        <taxon>Thermoanaerobacterales</taxon>
        <taxon>Thermoanaerobacterales Family III. Incertae Sedis</taxon>
        <taxon>Syntrophaceticus</taxon>
    </lineage>
</organism>
<evidence type="ECO:0008006" key="4">
    <source>
        <dbReference type="Google" id="ProtNLM"/>
    </source>
</evidence>
<dbReference type="AlphaFoldDB" id="A0A0B7MKL0"/>
<evidence type="ECO:0000256" key="1">
    <source>
        <dbReference type="SAM" id="Phobius"/>
    </source>
</evidence>
<feature type="transmembrane region" description="Helical" evidence="1">
    <location>
        <begin position="143"/>
        <end position="162"/>
    </location>
</feature>
<sequence length="173" mass="19226">MLLFAHTGITLGTAKVMARAAGWREKGLPALLDYRLVLIGSMLPDLIDKPLGGMILPLRNGRIYSHTLVFLLLMLGIGLVVWFWKRNSGGLVLAGGTALHHILDFMWQAPETYLWPLYGWGFPTGDPGDWLSLWISKLTDPQVLIPEIIGLLVLVVFAFELLQQLKLNKGSSH</sequence>
<dbReference type="Proteomes" id="UP000046155">
    <property type="component" value="Unassembled WGS sequence"/>
</dbReference>
<reference evidence="3" key="1">
    <citation type="submission" date="2015-01" db="EMBL/GenBank/DDBJ databases">
        <authorList>
            <person name="Manzoor Shahid"/>
            <person name="Zubair Saima"/>
        </authorList>
    </citation>
    <scope>NUCLEOTIDE SEQUENCE [LARGE SCALE GENOMIC DNA]</scope>
    <source>
        <strain evidence="3">Sp3</strain>
    </source>
</reference>
<evidence type="ECO:0000313" key="3">
    <source>
        <dbReference type="Proteomes" id="UP000046155"/>
    </source>
</evidence>
<accession>A0A0B7MKL0</accession>
<proteinExistence type="predicted"/>
<gene>
    <name evidence="2" type="ORF">SSCH_980002</name>
</gene>
<dbReference type="OrthoDB" id="1903633at2"/>
<keyword evidence="3" id="KW-1185">Reference proteome</keyword>
<keyword evidence="1" id="KW-0812">Transmembrane</keyword>
<name>A0A0B7MKL0_9FIRM</name>
<dbReference type="Pfam" id="PF04307">
    <property type="entry name" value="YdjM"/>
    <property type="match status" value="1"/>
</dbReference>
<dbReference type="InterPro" id="IPR007404">
    <property type="entry name" value="YdjM-like"/>
</dbReference>